<evidence type="ECO:0000313" key="11">
    <source>
        <dbReference type="Proteomes" id="UP000233375"/>
    </source>
</evidence>
<feature type="transmembrane region" description="Helical" evidence="8">
    <location>
        <begin position="141"/>
        <end position="162"/>
    </location>
</feature>
<feature type="transmembrane region" description="Helical" evidence="8">
    <location>
        <begin position="168"/>
        <end position="188"/>
    </location>
</feature>
<keyword evidence="3" id="KW-0813">Transport</keyword>
<evidence type="ECO:0000256" key="5">
    <source>
        <dbReference type="ARBA" id="ARBA00022692"/>
    </source>
</evidence>
<feature type="transmembrane region" description="Helical" evidence="8">
    <location>
        <begin position="268"/>
        <end position="294"/>
    </location>
</feature>
<evidence type="ECO:0000256" key="8">
    <source>
        <dbReference type="SAM" id="Phobius"/>
    </source>
</evidence>
<dbReference type="AlphaFoldDB" id="A0A2N0Z0Y0"/>
<dbReference type="PANTHER" id="PTHR42718">
    <property type="entry name" value="MAJOR FACILITATOR SUPERFAMILY MULTIDRUG TRANSPORTER MFSC"/>
    <property type="match status" value="1"/>
</dbReference>
<dbReference type="PANTHER" id="PTHR42718:SF9">
    <property type="entry name" value="MAJOR FACILITATOR SUPERFAMILY MULTIDRUG TRANSPORTER MFSC"/>
    <property type="match status" value="1"/>
</dbReference>
<evidence type="ECO:0000256" key="1">
    <source>
        <dbReference type="ARBA" id="ARBA00004651"/>
    </source>
</evidence>
<dbReference type="InterPro" id="IPR036259">
    <property type="entry name" value="MFS_trans_sf"/>
</dbReference>
<protein>
    <submittedName>
        <fullName evidence="10">MFS transporter</fullName>
    </submittedName>
</protein>
<comment type="similarity">
    <text evidence="2">Belongs to the major facilitator superfamily. EmrB family.</text>
</comment>
<dbReference type="NCBIfam" id="TIGR00711">
    <property type="entry name" value="efflux_EmrB"/>
    <property type="match status" value="1"/>
</dbReference>
<organism evidence="10 11">
    <name type="scientific">Niallia nealsonii</name>
    <dbReference type="NCBI Taxonomy" id="115979"/>
    <lineage>
        <taxon>Bacteria</taxon>
        <taxon>Bacillati</taxon>
        <taxon>Bacillota</taxon>
        <taxon>Bacilli</taxon>
        <taxon>Bacillales</taxon>
        <taxon>Bacillaceae</taxon>
        <taxon>Niallia</taxon>
    </lineage>
</organism>
<keyword evidence="7 8" id="KW-0472">Membrane</keyword>
<dbReference type="Proteomes" id="UP000233375">
    <property type="component" value="Unassembled WGS sequence"/>
</dbReference>
<dbReference type="InterPro" id="IPR004638">
    <property type="entry name" value="EmrB-like"/>
</dbReference>
<feature type="transmembrane region" description="Helical" evidence="8">
    <location>
        <begin position="363"/>
        <end position="381"/>
    </location>
</feature>
<dbReference type="PROSITE" id="PS50850">
    <property type="entry name" value="MFS"/>
    <property type="match status" value="1"/>
</dbReference>
<accession>A0A2N0Z0Y0</accession>
<feature type="transmembrane region" description="Helical" evidence="8">
    <location>
        <begin position="12"/>
        <end position="34"/>
    </location>
</feature>
<dbReference type="InterPro" id="IPR020846">
    <property type="entry name" value="MFS_dom"/>
</dbReference>
<proteinExistence type="inferred from homology"/>
<evidence type="ECO:0000256" key="7">
    <source>
        <dbReference type="ARBA" id="ARBA00023136"/>
    </source>
</evidence>
<evidence type="ECO:0000256" key="3">
    <source>
        <dbReference type="ARBA" id="ARBA00022448"/>
    </source>
</evidence>
<name>A0A2N0Z0Y0_9BACI</name>
<feature type="transmembrane region" description="Helical" evidence="8">
    <location>
        <begin position="306"/>
        <end position="327"/>
    </location>
</feature>
<dbReference type="Gene3D" id="1.20.1250.20">
    <property type="entry name" value="MFS general substrate transporter like domains"/>
    <property type="match status" value="1"/>
</dbReference>
<evidence type="ECO:0000313" key="10">
    <source>
        <dbReference type="EMBL" id="PKG23176.1"/>
    </source>
</evidence>
<feature type="transmembrane region" description="Helical" evidence="8">
    <location>
        <begin position="111"/>
        <end position="129"/>
    </location>
</feature>
<dbReference type="InterPro" id="IPR011701">
    <property type="entry name" value="MFS"/>
</dbReference>
<feature type="transmembrane region" description="Helical" evidence="8">
    <location>
        <begin position="231"/>
        <end position="248"/>
    </location>
</feature>
<feature type="transmembrane region" description="Helical" evidence="8">
    <location>
        <begin position="81"/>
        <end position="99"/>
    </location>
</feature>
<keyword evidence="4" id="KW-1003">Cell membrane</keyword>
<feature type="transmembrane region" description="Helical" evidence="8">
    <location>
        <begin position="469"/>
        <end position="487"/>
    </location>
</feature>
<feature type="transmembrane region" description="Helical" evidence="8">
    <location>
        <begin position="200"/>
        <end position="219"/>
    </location>
</feature>
<dbReference type="EMBL" id="PISE01000027">
    <property type="protein sequence ID" value="PKG23176.1"/>
    <property type="molecule type" value="Genomic_DNA"/>
</dbReference>
<comment type="caution">
    <text evidence="10">The sequence shown here is derived from an EMBL/GenBank/DDBJ whole genome shotgun (WGS) entry which is preliminary data.</text>
</comment>
<feature type="transmembrane region" description="Helical" evidence="8">
    <location>
        <begin position="54"/>
        <end position="74"/>
    </location>
</feature>
<dbReference type="SUPFAM" id="SSF103473">
    <property type="entry name" value="MFS general substrate transporter"/>
    <property type="match status" value="1"/>
</dbReference>
<comment type="subcellular location">
    <subcellularLocation>
        <location evidence="1">Cell membrane</location>
        <topology evidence="1">Multi-pass membrane protein</topology>
    </subcellularLocation>
</comment>
<dbReference type="Pfam" id="PF07690">
    <property type="entry name" value="MFS_1"/>
    <property type="match status" value="1"/>
</dbReference>
<keyword evidence="6 8" id="KW-1133">Transmembrane helix</keyword>
<reference evidence="10 11" key="1">
    <citation type="journal article" date="2003" name="Int. J. Syst. Evol. Microbiol.">
        <title>Bacillus nealsonii sp. nov., isolated from a spacecraft-assembly facility, whose spores are gamma-radiation resistant.</title>
        <authorList>
            <person name="Venkateswaran K."/>
            <person name="Kempf M."/>
            <person name="Chen F."/>
            <person name="Satomi M."/>
            <person name="Nicholson W."/>
            <person name="Kern R."/>
        </authorList>
    </citation>
    <scope>NUCLEOTIDE SEQUENCE [LARGE SCALE GENOMIC DNA]</scope>
    <source>
        <strain evidence="10 11">FO-92</strain>
    </source>
</reference>
<dbReference type="PRINTS" id="PR01036">
    <property type="entry name" value="TCRTETB"/>
</dbReference>
<gene>
    <name evidence="10" type="ORF">CWS01_12895</name>
</gene>
<dbReference type="Gene3D" id="1.20.1720.10">
    <property type="entry name" value="Multidrug resistance protein D"/>
    <property type="match status" value="1"/>
</dbReference>
<dbReference type="OrthoDB" id="9816041at2"/>
<dbReference type="GO" id="GO:0005886">
    <property type="term" value="C:plasma membrane"/>
    <property type="evidence" value="ECO:0007669"/>
    <property type="project" value="UniProtKB-SubCell"/>
</dbReference>
<dbReference type="RefSeq" id="WP_101177616.1">
    <property type="nucleotide sequence ID" value="NZ_PISE01000027.1"/>
</dbReference>
<evidence type="ECO:0000256" key="6">
    <source>
        <dbReference type="ARBA" id="ARBA00022989"/>
    </source>
</evidence>
<dbReference type="GO" id="GO:0022857">
    <property type="term" value="F:transmembrane transporter activity"/>
    <property type="evidence" value="ECO:0007669"/>
    <property type="project" value="InterPro"/>
</dbReference>
<dbReference type="CDD" id="cd17503">
    <property type="entry name" value="MFS_LmrB_MDR_like"/>
    <property type="match status" value="1"/>
</dbReference>
<keyword evidence="5 8" id="KW-0812">Transmembrane</keyword>
<evidence type="ECO:0000256" key="2">
    <source>
        <dbReference type="ARBA" id="ARBA00008537"/>
    </source>
</evidence>
<evidence type="ECO:0000256" key="4">
    <source>
        <dbReference type="ARBA" id="ARBA00022475"/>
    </source>
</evidence>
<feature type="transmembrane region" description="Helical" evidence="8">
    <location>
        <begin position="334"/>
        <end position="351"/>
    </location>
</feature>
<feature type="domain" description="Major facilitator superfamily (MFS) profile" evidence="9">
    <location>
        <begin position="16"/>
        <end position="492"/>
    </location>
</feature>
<sequence length="516" mass="55723">MDKTETQHTKKPPYGIIAILMAGAFVAILNSTLLNIALPSIMKDFGISESTGQWLVTGYMLVNGIMIPTTAFLIQKYSIRRLFITAMSLFTLGTIVAGFSGNFPTMLASRMVQASGSAIMMPVLMNFLLTSFPVEKRGSAMGVFGLVMVFAPAIGPTLSGYVVEHYDWQTLFHIVAPIAAIVLLFAIFKLKDKKEKIDITIDKLSVLLSSLGFGGLLYGFSSAGDKGWDSFHVYGPLIVGVISLVLFIMRQLKLPSPMLEFRIFKYPLFTLSAAISVVVNIAMFSGMLLMPLYIQTIRGISPLDSGLLLLPGAIIMGIMSPITGKLFDKYGARVLAVIGLIITAGTTYAFSKLTMTTEYSTLMIIYAVRMFGMSMIMMPVMTNGLNQVPQRLNPHGTAMNNTLSQVSGAIGSAILITIMSNRTETHAKEIAADAMKSMSNATTQPTADAIAAAKEQIAMKAMLEGINDAFLISVGVVIIALILSFFMKRAVPAEDLISKNTNAKHAPSANKLAENN</sequence>
<keyword evidence="11" id="KW-1185">Reference proteome</keyword>
<evidence type="ECO:0000259" key="9">
    <source>
        <dbReference type="PROSITE" id="PS50850"/>
    </source>
</evidence>